<keyword evidence="3 6" id="KW-0687">Ribonucleoprotein</keyword>
<dbReference type="PANTHER" id="PTHR10986">
    <property type="entry name" value="39S RIBOSOMAL PROTEIN L20"/>
    <property type="match status" value="1"/>
</dbReference>
<dbReference type="GO" id="GO:1990904">
    <property type="term" value="C:ribonucleoprotein complex"/>
    <property type="evidence" value="ECO:0007669"/>
    <property type="project" value="UniProtKB-KW"/>
</dbReference>
<evidence type="ECO:0000256" key="1">
    <source>
        <dbReference type="ARBA" id="ARBA00007698"/>
    </source>
</evidence>
<reference evidence="7" key="1">
    <citation type="submission" date="2022-03" db="EMBL/GenBank/DDBJ databases">
        <authorList>
            <person name="Martin C."/>
        </authorList>
    </citation>
    <scope>NUCLEOTIDE SEQUENCE</scope>
</reference>
<comment type="similarity">
    <text evidence="1 6">Belongs to the bacterial ribosomal protein bL20 family.</text>
</comment>
<evidence type="ECO:0000256" key="6">
    <source>
        <dbReference type="RuleBase" id="RU000561"/>
    </source>
</evidence>
<dbReference type="EMBL" id="CAIIXF020000001">
    <property type="protein sequence ID" value="CAH1775854.1"/>
    <property type="molecule type" value="Genomic_DNA"/>
</dbReference>
<evidence type="ECO:0000313" key="7">
    <source>
        <dbReference type="EMBL" id="CAH1775854.1"/>
    </source>
</evidence>
<dbReference type="Gene3D" id="6.10.160.10">
    <property type="match status" value="1"/>
</dbReference>
<dbReference type="AlphaFoldDB" id="A0A8S4N4S5"/>
<comment type="caution">
    <text evidence="7">The sequence shown here is derived from an EMBL/GenBank/DDBJ whole genome shotgun (WGS) entry which is preliminary data.</text>
</comment>
<dbReference type="CDD" id="cd07026">
    <property type="entry name" value="Ribosomal_L20"/>
    <property type="match status" value="1"/>
</dbReference>
<dbReference type="Proteomes" id="UP000749559">
    <property type="component" value="Unassembled WGS sequence"/>
</dbReference>
<keyword evidence="8" id="KW-1185">Reference proteome</keyword>
<dbReference type="Pfam" id="PF00453">
    <property type="entry name" value="Ribosomal_L20"/>
    <property type="match status" value="1"/>
</dbReference>
<dbReference type="GO" id="GO:0003735">
    <property type="term" value="F:structural constituent of ribosome"/>
    <property type="evidence" value="ECO:0007669"/>
    <property type="project" value="InterPro"/>
</dbReference>
<proteinExistence type="inferred from homology"/>
<evidence type="ECO:0000256" key="5">
    <source>
        <dbReference type="ARBA" id="ARBA00076245"/>
    </source>
</evidence>
<dbReference type="InterPro" id="IPR035566">
    <property type="entry name" value="Ribosomal_protein_bL20_C"/>
</dbReference>
<dbReference type="Gene3D" id="1.10.1900.20">
    <property type="entry name" value="Ribosomal protein L20"/>
    <property type="match status" value="1"/>
</dbReference>
<dbReference type="GO" id="GO:0019843">
    <property type="term" value="F:rRNA binding"/>
    <property type="evidence" value="ECO:0007669"/>
    <property type="project" value="InterPro"/>
</dbReference>
<dbReference type="NCBIfam" id="TIGR01032">
    <property type="entry name" value="rplT_bact"/>
    <property type="match status" value="1"/>
</dbReference>
<accession>A0A8S4N4S5</accession>
<dbReference type="InterPro" id="IPR005813">
    <property type="entry name" value="Ribosomal_bL20"/>
</dbReference>
<evidence type="ECO:0000256" key="4">
    <source>
        <dbReference type="ARBA" id="ARBA00072767"/>
    </source>
</evidence>
<dbReference type="FunFam" id="1.10.1900.20:FF:000001">
    <property type="entry name" value="50S ribosomal protein L20"/>
    <property type="match status" value="1"/>
</dbReference>
<evidence type="ECO:0000256" key="2">
    <source>
        <dbReference type="ARBA" id="ARBA00022980"/>
    </source>
</evidence>
<evidence type="ECO:0000256" key="3">
    <source>
        <dbReference type="ARBA" id="ARBA00023274"/>
    </source>
</evidence>
<name>A0A8S4N4S5_OWEFU</name>
<keyword evidence="2 6" id="KW-0689">Ribosomal protein</keyword>
<gene>
    <name evidence="7" type="ORF">OFUS_LOCUS3103</name>
</gene>
<dbReference type="PRINTS" id="PR00062">
    <property type="entry name" value="RIBOSOMALL20"/>
</dbReference>
<sequence length="166" mass="19274">MDIMQPFSLTDGKNKCWLLAMVFLTACRFTRSRGPDPFWRRQMYFRMAWRYYGRSRNCWVLALRRVHKALKKATLARQLKKIQMRKLWGQRINAGCYEHGCEKDIFLEGIAQSNIGLNKQMLAQLAIYEPRTFKSLVDLAKKQQLEAGITQNGLVAPSGVITRGML</sequence>
<organism evidence="7 8">
    <name type="scientific">Owenia fusiformis</name>
    <name type="common">Polychaete worm</name>
    <dbReference type="NCBI Taxonomy" id="6347"/>
    <lineage>
        <taxon>Eukaryota</taxon>
        <taxon>Metazoa</taxon>
        <taxon>Spiralia</taxon>
        <taxon>Lophotrochozoa</taxon>
        <taxon>Annelida</taxon>
        <taxon>Polychaeta</taxon>
        <taxon>Sedentaria</taxon>
        <taxon>Canalipalpata</taxon>
        <taxon>Sabellida</taxon>
        <taxon>Oweniida</taxon>
        <taxon>Oweniidae</taxon>
        <taxon>Owenia</taxon>
    </lineage>
</organism>
<dbReference type="SUPFAM" id="SSF74731">
    <property type="entry name" value="Ribosomal protein L20"/>
    <property type="match status" value="1"/>
</dbReference>
<dbReference type="GO" id="GO:0006412">
    <property type="term" value="P:translation"/>
    <property type="evidence" value="ECO:0007669"/>
    <property type="project" value="InterPro"/>
</dbReference>
<dbReference type="OrthoDB" id="10251781at2759"/>
<evidence type="ECO:0000313" key="8">
    <source>
        <dbReference type="Proteomes" id="UP000749559"/>
    </source>
</evidence>
<protein>
    <recommendedName>
        <fullName evidence="4">Large ribosomal subunit protein bL20m</fullName>
    </recommendedName>
    <alternativeName>
        <fullName evidence="5">39S ribosomal protein L20, mitochondrial</fullName>
    </alternativeName>
</protein>
<dbReference type="GO" id="GO:0005840">
    <property type="term" value="C:ribosome"/>
    <property type="evidence" value="ECO:0007669"/>
    <property type="project" value="UniProtKB-KW"/>
</dbReference>